<organism evidence="3 4">
    <name type="scientific">Riccia sorocarpa</name>
    <dbReference type="NCBI Taxonomy" id="122646"/>
    <lineage>
        <taxon>Eukaryota</taxon>
        <taxon>Viridiplantae</taxon>
        <taxon>Streptophyta</taxon>
        <taxon>Embryophyta</taxon>
        <taxon>Marchantiophyta</taxon>
        <taxon>Marchantiopsida</taxon>
        <taxon>Marchantiidae</taxon>
        <taxon>Marchantiales</taxon>
        <taxon>Ricciaceae</taxon>
        <taxon>Riccia</taxon>
    </lineage>
</organism>
<dbReference type="PROSITE" id="PS50878">
    <property type="entry name" value="RT_POL"/>
    <property type="match status" value="1"/>
</dbReference>
<name>A0ABD3GP60_9MARC</name>
<dbReference type="Proteomes" id="UP001633002">
    <property type="component" value="Unassembled WGS sequence"/>
</dbReference>
<dbReference type="PANTHER" id="PTHR31635:SF196">
    <property type="entry name" value="REVERSE TRANSCRIPTASE DOMAIN-CONTAINING PROTEIN-RELATED"/>
    <property type="match status" value="1"/>
</dbReference>
<evidence type="ECO:0000313" key="3">
    <source>
        <dbReference type="EMBL" id="KAL3681018.1"/>
    </source>
</evidence>
<proteinExistence type="predicted"/>
<feature type="domain" description="Reverse transcriptase" evidence="2">
    <location>
        <begin position="111"/>
        <end position="388"/>
    </location>
</feature>
<accession>A0ABD3GP60</accession>
<gene>
    <name evidence="3" type="ORF">R1sor_023974</name>
</gene>
<evidence type="ECO:0000313" key="4">
    <source>
        <dbReference type="Proteomes" id="UP001633002"/>
    </source>
</evidence>
<comment type="caution">
    <text evidence="3">The sequence shown here is derived from an EMBL/GenBank/DDBJ whole genome shotgun (WGS) entry which is preliminary data.</text>
</comment>
<dbReference type="PANTHER" id="PTHR31635">
    <property type="entry name" value="REVERSE TRANSCRIPTASE DOMAIN-CONTAINING PROTEIN-RELATED"/>
    <property type="match status" value="1"/>
</dbReference>
<keyword evidence="4" id="KW-1185">Reference proteome</keyword>
<evidence type="ECO:0000259" key="2">
    <source>
        <dbReference type="PROSITE" id="PS50878"/>
    </source>
</evidence>
<evidence type="ECO:0000256" key="1">
    <source>
        <dbReference type="SAM" id="MobiDB-lite"/>
    </source>
</evidence>
<dbReference type="InterPro" id="IPR000477">
    <property type="entry name" value="RT_dom"/>
</dbReference>
<feature type="region of interest" description="Disordered" evidence="1">
    <location>
        <begin position="832"/>
        <end position="853"/>
    </location>
</feature>
<dbReference type="Pfam" id="PF00078">
    <property type="entry name" value="RVT_1"/>
    <property type="match status" value="1"/>
</dbReference>
<dbReference type="SUPFAM" id="SSF56672">
    <property type="entry name" value="DNA/RNA polymerases"/>
    <property type="match status" value="1"/>
</dbReference>
<feature type="region of interest" description="Disordered" evidence="1">
    <location>
        <begin position="478"/>
        <end position="507"/>
    </location>
</feature>
<dbReference type="AlphaFoldDB" id="A0ABD3GP60"/>
<dbReference type="InterPro" id="IPR026960">
    <property type="entry name" value="RVT-Znf"/>
</dbReference>
<dbReference type="Pfam" id="PF13966">
    <property type="entry name" value="zf-RVT"/>
    <property type="match status" value="1"/>
</dbReference>
<sequence length="853" mass="97514">MTALTNAAGELITDEQEMLVMIRDFYTNLYQQPLTLDSDKAEREEPLLLIDKKVSRTDNEAMLATPTMEDMEEALESMAAGKSPGEDGITLEVVKAMWETIRTGSLLFIQTVWREHMIGCKNAAGIVKLLPKNDQKTLLQHWRPISLLTFGYKLIGKIISTRLKRLIPKLVDDEQCGFVEGRNIIDNVMCLKLSQDITRVTGEASIFCKLDFMKAFDRVQHQFLWDTMLAMEFPLEFIDLVKCLVANGTAKVHINGLYTDQFQLERGVRQGCPISPLLFAISTQPLMRMLREKERKGELQGVSIPGGKSLLHRLFADDSGVSIAATEENFQSMKGIIEGFERISGASLNMSKSVILPMALERLPPWIHDSGCTILEGNNQVTYLGFKVGVQLQKRDYARDLGDKVTRRLSHWTRRFLTWPAKRVLMGEQGGWKVENSANGLGKYCQTMRGGGATLPDFRNHSRLSKTKVSNQILRRRAGGVARHAQVPTPTRDAAQKGRKRAQMVDCPGGNAATGKNYDPGVPDCYTTAQELESRGRWRRLEDELRGAEIDTRLSPDQQVGVRDFQQWLTCLKLGNIRLEESSSWKWQADSGQWKGWQRNTKHWRKLMQQNNLADDLSDKWPEENQRLPWQDKWKLLWSPGGTNRVKLWIWRILRRAFFTGERANKMQVSNDLCPSCNIEPESVNHLFWSCREAKAMWDRLRHLTVQCNTTFSIKNSLISTVDEALELKREGSTLVYILAAITQLRWKDRNNLRFKGKRTRTPVLAALKLARHEVEASFGGQSKEQRWETGLRALREINTLIKTEENRFQRTQWQEDAEFLTSQIRTIRLDAESSQSHTTTGFTPTPSQLQCR</sequence>
<dbReference type="EMBL" id="JBJQOH010000007">
    <property type="protein sequence ID" value="KAL3681018.1"/>
    <property type="molecule type" value="Genomic_DNA"/>
</dbReference>
<protein>
    <recommendedName>
        <fullName evidence="2">Reverse transcriptase domain-containing protein</fullName>
    </recommendedName>
</protein>
<feature type="compositionally biased region" description="Polar residues" evidence="1">
    <location>
        <begin position="833"/>
        <end position="853"/>
    </location>
</feature>
<dbReference type="InterPro" id="IPR043502">
    <property type="entry name" value="DNA/RNA_pol_sf"/>
</dbReference>
<reference evidence="3 4" key="1">
    <citation type="submission" date="2024-09" db="EMBL/GenBank/DDBJ databases">
        <title>Chromosome-scale assembly of Riccia sorocarpa.</title>
        <authorList>
            <person name="Paukszto L."/>
        </authorList>
    </citation>
    <scope>NUCLEOTIDE SEQUENCE [LARGE SCALE GENOMIC DNA]</scope>
    <source>
        <strain evidence="3">LP-2024</strain>
        <tissue evidence="3">Aerial parts of the thallus</tissue>
    </source>
</reference>
<dbReference type="CDD" id="cd01650">
    <property type="entry name" value="RT_nLTR_like"/>
    <property type="match status" value="1"/>
</dbReference>